<evidence type="ECO:0000256" key="7">
    <source>
        <dbReference type="ARBA" id="ARBA00023235"/>
    </source>
</evidence>
<keyword evidence="7" id="KW-0413">Isomerase</keyword>
<accession>A0ABW4Q6Q6</accession>
<comment type="subcellular location">
    <subcellularLocation>
        <location evidence="1">Membrane</location>
        <topology evidence="1">Multi-pass membrane protein</topology>
    </subcellularLocation>
</comment>
<evidence type="ECO:0000256" key="6">
    <source>
        <dbReference type="ARBA" id="ARBA00023136"/>
    </source>
</evidence>
<dbReference type="EMBL" id="JBHUGA010000011">
    <property type="protein sequence ID" value="MFD1846387.1"/>
    <property type="molecule type" value="Genomic_DNA"/>
</dbReference>
<protein>
    <submittedName>
        <fullName evidence="9">Lycopene cyclase domain-containing protein</fullName>
    </submittedName>
</protein>
<organism evidence="9 10">
    <name type="scientific">Arthrobacter flavus</name>
    <dbReference type="NCBI Taxonomy" id="95172"/>
    <lineage>
        <taxon>Bacteria</taxon>
        <taxon>Bacillati</taxon>
        <taxon>Actinomycetota</taxon>
        <taxon>Actinomycetes</taxon>
        <taxon>Micrococcales</taxon>
        <taxon>Micrococcaceae</taxon>
        <taxon>Arthrobacter</taxon>
    </lineage>
</organism>
<dbReference type="Proteomes" id="UP001597307">
    <property type="component" value="Unassembled WGS sequence"/>
</dbReference>
<evidence type="ECO:0000256" key="2">
    <source>
        <dbReference type="ARBA" id="ARBA00004829"/>
    </source>
</evidence>
<reference evidence="10" key="1">
    <citation type="journal article" date="2019" name="Int. J. Syst. Evol. Microbiol.">
        <title>The Global Catalogue of Microorganisms (GCM) 10K type strain sequencing project: providing services to taxonomists for standard genome sequencing and annotation.</title>
        <authorList>
            <consortium name="The Broad Institute Genomics Platform"/>
            <consortium name="The Broad Institute Genome Sequencing Center for Infectious Disease"/>
            <person name="Wu L."/>
            <person name="Ma J."/>
        </authorList>
    </citation>
    <scope>NUCLEOTIDE SEQUENCE [LARGE SCALE GENOMIC DNA]</scope>
    <source>
        <strain evidence="10">JCM 11496</strain>
    </source>
</reference>
<comment type="pathway">
    <text evidence="2">Carotenoid biosynthesis.</text>
</comment>
<evidence type="ECO:0000256" key="4">
    <source>
        <dbReference type="ARBA" id="ARBA00022746"/>
    </source>
</evidence>
<name>A0ABW4Q6Q6_9MICC</name>
<keyword evidence="5 8" id="KW-1133">Transmembrane helix</keyword>
<gene>
    <name evidence="9" type="ORF">ACFSFX_07225</name>
</gene>
<sequence length="126" mass="13378">MTYWTLNAIFLIPVAIIAIVAEVSSRRRAGPAVTGSLAAPSTAATLSWRAVGLSAVILLILTAVFDNLMIQLGFFGYNPEWISGVFVGVAPLEDFAYPLAAVVLLPALWTLFTPSATAAPVERTRS</sequence>
<feature type="transmembrane region" description="Helical" evidence="8">
    <location>
        <begin position="46"/>
        <end position="75"/>
    </location>
</feature>
<feature type="transmembrane region" description="Helical" evidence="8">
    <location>
        <begin position="95"/>
        <end position="121"/>
    </location>
</feature>
<evidence type="ECO:0000256" key="8">
    <source>
        <dbReference type="SAM" id="Phobius"/>
    </source>
</evidence>
<keyword evidence="4" id="KW-0125">Carotenoid biosynthesis</keyword>
<keyword evidence="3 8" id="KW-0812">Transmembrane</keyword>
<keyword evidence="6 8" id="KW-0472">Membrane</keyword>
<evidence type="ECO:0000313" key="10">
    <source>
        <dbReference type="Proteomes" id="UP001597307"/>
    </source>
</evidence>
<evidence type="ECO:0000313" key="9">
    <source>
        <dbReference type="EMBL" id="MFD1846387.1"/>
    </source>
</evidence>
<proteinExistence type="predicted"/>
<keyword evidence="10" id="KW-1185">Reference proteome</keyword>
<dbReference type="NCBIfam" id="TIGR03462">
    <property type="entry name" value="CarR_dom_SF"/>
    <property type="match status" value="1"/>
</dbReference>
<comment type="caution">
    <text evidence="9">The sequence shown here is derived from an EMBL/GenBank/DDBJ whole genome shotgun (WGS) entry which is preliminary data.</text>
</comment>
<evidence type="ECO:0000256" key="3">
    <source>
        <dbReference type="ARBA" id="ARBA00022692"/>
    </source>
</evidence>
<evidence type="ECO:0000256" key="1">
    <source>
        <dbReference type="ARBA" id="ARBA00004141"/>
    </source>
</evidence>
<dbReference type="RefSeq" id="WP_343879640.1">
    <property type="nucleotide sequence ID" value="NZ_BAAAIJ010000047.1"/>
</dbReference>
<dbReference type="InterPro" id="IPR017825">
    <property type="entry name" value="Lycopene_cyclase_dom"/>
</dbReference>
<evidence type="ECO:0000256" key="5">
    <source>
        <dbReference type="ARBA" id="ARBA00022989"/>
    </source>
</evidence>
<feature type="transmembrane region" description="Helical" evidence="8">
    <location>
        <begin position="6"/>
        <end position="25"/>
    </location>
</feature>